<evidence type="ECO:0000256" key="4">
    <source>
        <dbReference type="ARBA" id="ARBA00022989"/>
    </source>
</evidence>
<evidence type="ECO:0000256" key="5">
    <source>
        <dbReference type="ARBA" id="ARBA00023136"/>
    </source>
</evidence>
<sequence>MPDTRSGVEIRFVLTPRLQAACCKCNAALLKSNPALEEIVQAAKAKLDGRQDTTATISLAGIKALSQHLQRNSANGNDVWVHQLLRGSRMYLEAPPTKPRNPELVARLDKIKKQLEEQEYKRMTVGINVRTRGIPAHSSVSDDLFFPAVPGVRTGQAPGFGSIKQEMGAVNQQISVIINILFSALGVGFAVAYASYTLTPYIGYRVLLGLGSAVLIVLAETWLFVFSGTRGQKKRLNIGGKPSNTATRQDVASDLTVFEQ</sequence>
<keyword evidence="8" id="KW-1185">Reference proteome</keyword>
<accession>A0A9W8H195</accession>
<reference evidence="7" key="1">
    <citation type="submission" date="2022-07" db="EMBL/GenBank/DDBJ databases">
        <title>Phylogenomic reconstructions and comparative analyses of Kickxellomycotina fungi.</title>
        <authorList>
            <person name="Reynolds N.K."/>
            <person name="Stajich J.E."/>
            <person name="Barry K."/>
            <person name="Grigoriev I.V."/>
            <person name="Crous P."/>
            <person name="Smith M.E."/>
        </authorList>
    </citation>
    <scope>NUCLEOTIDE SEQUENCE</scope>
    <source>
        <strain evidence="7">BCRC 34297</strain>
    </source>
</reference>
<gene>
    <name evidence="7" type="ORF">GGI19_001624</name>
</gene>
<evidence type="ECO:0000256" key="6">
    <source>
        <dbReference type="SAM" id="Phobius"/>
    </source>
</evidence>
<organism evidence="7 8">
    <name type="scientific">Coemansia pectinata</name>
    <dbReference type="NCBI Taxonomy" id="1052879"/>
    <lineage>
        <taxon>Eukaryota</taxon>
        <taxon>Fungi</taxon>
        <taxon>Fungi incertae sedis</taxon>
        <taxon>Zoopagomycota</taxon>
        <taxon>Kickxellomycotina</taxon>
        <taxon>Kickxellomycetes</taxon>
        <taxon>Kickxellales</taxon>
        <taxon>Kickxellaceae</taxon>
        <taxon>Coemansia</taxon>
    </lineage>
</organism>
<evidence type="ECO:0000313" key="7">
    <source>
        <dbReference type="EMBL" id="KAJ2755467.1"/>
    </source>
</evidence>
<dbReference type="OrthoDB" id="19981at2759"/>
<evidence type="ECO:0000256" key="3">
    <source>
        <dbReference type="ARBA" id="ARBA00022824"/>
    </source>
</evidence>
<dbReference type="EMBL" id="JANBUH010000061">
    <property type="protein sequence ID" value="KAJ2755467.1"/>
    <property type="molecule type" value="Genomic_DNA"/>
</dbReference>
<comment type="caution">
    <text evidence="7">The sequence shown here is derived from an EMBL/GenBank/DDBJ whole genome shotgun (WGS) entry which is preliminary data.</text>
</comment>
<name>A0A9W8H195_9FUNG</name>
<comment type="subcellular location">
    <subcellularLocation>
        <location evidence="1">Endoplasmic reticulum membrane</location>
        <topology evidence="1">Multi-pass membrane protein</topology>
    </subcellularLocation>
</comment>
<dbReference type="AlphaFoldDB" id="A0A9W8H195"/>
<evidence type="ECO:0000313" key="8">
    <source>
        <dbReference type="Proteomes" id="UP001140011"/>
    </source>
</evidence>
<evidence type="ECO:0000256" key="1">
    <source>
        <dbReference type="ARBA" id="ARBA00004477"/>
    </source>
</evidence>
<dbReference type="GO" id="GO:0070072">
    <property type="term" value="P:vacuolar proton-transporting V-type ATPase complex assembly"/>
    <property type="evidence" value="ECO:0007669"/>
    <property type="project" value="InterPro"/>
</dbReference>
<keyword evidence="5 6" id="KW-0472">Membrane</keyword>
<dbReference type="Proteomes" id="UP001140011">
    <property type="component" value="Unassembled WGS sequence"/>
</dbReference>
<protein>
    <submittedName>
        <fullName evidence="7">Uncharacterized protein</fullName>
    </submittedName>
</protein>
<keyword evidence="2 6" id="KW-0812">Transmembrane</keyword>
<proteinExistence type="predicted"/>
<feature type="transmembrane region" description="Helical" evidence="6">
    <location>
        <begin position="174"/>
        <end position="196"/>
    </location>
</feature>
<evidence type="ECO:0000256" key="2">
    <source>
        <dbReference type="ARBA" id="ARBA00022692"/>
    </source>
</evidence>
<dbReference type="GO" id="GO:0005789">
    <property type="term" value="C:endoplasmic reticulum membrane"/>
    <property type="evidence" value="ECO:0007669"/>
    <property type="project" value="UniProtKB-SubCell"/>
</dbReference>
<dbReference type="PANTHER" id="PTHR31394">
    <property type="entry name" value="TRANSMEMBRANE PROTEIN 199"/>
    <property type="match status" value="1"/>
</dbReference>
<dbReference type="Pfam" id="PF11712">
    <property type="entry name" value="Vma12"/>
    <property type="match status" value="1"/>
</dbReference>
<keyword evidence="3" id="KW-0256">Endoplasmic reticulum</keyword>
<dbReference type="PANTHER" id="PTHR31394:SF1">
    <property type="entry name" value="TRANSMEMBRANE PROTEIN 199"/>
    <property type="match status" value="1"/>
</dbReference>
<keyword evidence="4 6" id="KW-1133">Transmembrane helix</keyword>
<dbReference type="InterPro" id="IPR021013">
    <property type="entry name" value="ATPase_Vma12"/>
</dbReference>
<feature type="transmembrane region" description="Helical" evidence="6">
    <location>
        <begin position="202"/>
        <end position="226"/>
    </location>
</feature>